<dbReference type="VEuPathDB" id="ToxoDB:TGVAND_311280"/>
<protein>
    <submittedName>
        <fullName evidence="2">Uncharacterized protein</fullName>
    </submittedName>
</protein>
<dbReference type="OrthoDB" id="10692457at2759"/>
<feature type="compositionally biased region" description="Basic and acidic residues" evidence="1">
    <location>
        <begin position="686"/>
        <end position="697"/>
    </location>
</feature>
<sequence>MVSLDCDAEKVLQAEDDTRSRLDASVQRPPVASAAGDKENRVPFFAERRTPSLLRSLASHSGRVFDAGELLLLKRAGEFPIEELLEELWLLVSSLRELAGAVQYALHEKESLEGRREIRGGGEKRESGPDEGRTAKEEGEETLEGDLRSRDRGGEKKGARRPEHEASHQDSEKGVSAVEGKHTETADVRSPESVGSNPSLALPPPSVLAIAQKLESCCITSSSSSSSICMPEEDRFLRYLDASLSSLFVSHVQPLLSLALQLACMYTLTVVWLGDPEPFLPLRSASSLRKDGSAPPAFANASSGGRAQLSFVLPGLLASKITTSSLPSQSTPPAACAVACTRGPGGETPGQEPLSQTARDRENLFSLLFRVFDKYRNAAESRARMQTTPTLLGAGQKRAAAATTPWRRRHDDKEGEKEGGKDGEKGSDREEGERGMGEREKSREGTLKSSEGNATARKDLSWVPAVWMHAKARKGQATEQRGEKETSESRIFPSLPLVRRVCEREETKKADAESERGRFPKLDLKERKPTPLFSLGSALRRVPSKRSVSPSSPGRESGLPSVPSSAAASSDSPLASLCSVLSAEPSPAVCSPFKRTKATFLGSLQVRPSLLNRQGIEPPADAGTESPEAFLSASRSSSVANPSSSFFASSSPQPFPFSSKDPRTRVAPAPLPVCGGAKDAPPASVGEKEFRRTRETPPEGDLESSQLNEEEKRKARGETGAEETQTQEGRATNEASPYAGAADLEQSATGRKWELRRREEKENRKDNRKENRTPFSPCCLPDLERSPVLPPWADAIGELTARRETPQRGERAADSDRGEEGTDGDGGTGVCLQLVSPASCREGSLRRVCERENATSFLGMHALANAREGKLAAPGEECEGARDWGGCTYTPVRFGRRDRGVATGKESSSGERKGEV</sequence>
<comment type="caution">
    <text evidence="2">The sequence shown here is derived from an EMBL/GenBank/DDBJ whole genome shotgun (WGS) entry which is preliminary data.</text>
</comment>
<feature type="region of interest" description="Disordered" evidence="1">
    <location>
        <begin position="605"/>
        <end position="830"/>
    </location>
</feature>
<reference evidence="2 3" key="2">
    <citation type="journal article" date="2015" name="Eukaryot. Cell">
        <title>Genetic mapping reveals that sinefungin resistance in Toxoplasma gondii is controlled by a putative amino acid transporter locus that can be used as a negative selectable marker.</title>
        <authorList>
            <person name="Behnke M.S."/>
            <person name="Khan A."/>
            <person name="Sibley L.D."/>
        </authorList>
    </citation>
    <scope>NUCLEOTIDE SEQUENCE [LARGE SCALE GENOMIC DNA]</scope>
    <source>
        <strain evidence="2 3">VAND</strain>
    </source>
</reference>
<feature type="compositionally biased region" description="Low complexity" evidence="1">
    <location>
        <begin position="626"/>
        <end position="659"/>
    </location>
</feature>
<evidence type="ECO:0000313" key="2">
    <source>
        <dbReference type="EMBL" id="KFH09492.1"/>
    </source>
</evidence>
<feature type="compositionally biased region" description="Basic and acidic residues" evidence="1">
    <location>
        <begin position="800"/>
        <end position="820"/>
    </location>
</feature>
<dbReference type="Proteomes" id="UP000028840">
    <property type="component" value="Unassembled WGS sequence"/>
</dbReference>
<feature type="compositionally biased region" description="Basic and acidic residues" evidence="1">
    <location>
        <begin position="145"/>
        <end position="190"/>
    </location>
</feature>
<feature type="compositionally biased region" description="Basic and acidic residues" evidence="1">
    <location>
        <begin position="409"/>
        <end position="446"/>
    </location>
</feature>
<evidence type="ECO:0000256" key="1">
    <source>
        <dbReference type="SAM" id="MobiDB-lite"/>
    </source>
</evidence>
<evidence type="ECO:0000313" key="3">
    <source>
        <dbReference type="Proteomes" id="UP000028840"/>
    </source>
</evidence>
<reference evidence="2 3" key="1">
    <citation type="submission" date="2014-08" db="EMBL/GenBank/DDBJ databases">
        <authorList>
            <person name="Sibley D."/>
            <person name="Venepally P."/>
            <person name="Karamycheva S."/>
            <person name="Hadjithomas M."/>
            <person name="Khan A."/>
            <person name="Brunk B."/>
            <person name="Roos D."/>
            <person name="Caler E."/>
            <person name="Lorenzi H."/>
        </authorList>
    </citation>
    <scope>NUCLEOTIDE SEQUENCE [LARGE SCALE GENOMIC DNA]</scope>
    <source>
        <strain evidence="2 3">VAND</strain>
    </source>
</reference>
<feature type="compositionally biased region" description="Basic and acidic residues" evidence="1">
    <location>
        <begin position="709"/>
        <end position="719"/>
    </location>
</feature>
<feature type="compositionally biased region" description="Basic and acidic residues" evidence="1">
    <location>
        <begin position="500"/>
        <end position="529"/>
    </location>
</feature>
<feature type="region of interest" description="Disordered" evidence="1">
    <location>
        <begin position="382"/>
        <end position="571"/>
    </location>
</feature>
<feature type="region of interest" description="Disordered" evidence="1">
    <location>
        <begin position="17"/>
        <end position="42"/>
    </location>
</feature>
<dbReference type="EMBL" id="AEYJ02000519">
    <property type="protein sequence ID" value="KFH09492.1"/>
    <property type="molecule type" value="Genomic_DNA"/>
</dbReference>
<feature type="region of interest" description="Disordered" evidence="1">
    <location>
        <begin position="323"/>
        <end position="358"/>
    </location>
</feature>
<feature type="region of interest" description="Disordered" evidence="1">
    <location>
        <begin position="115"/>
        <end position="200"/>
    </location>
</feature>
<proteinExistence type="predicted"/>
<gene>
    <name evidence="2" type="ORF">TGVAND_311280</name>
</gene>
<feature type="compositionally biased region" description="Low complexity" evidence="1">
    <location>
        <begin position="323"/>
        <end position="333"/>
    </location>
</feature>
<name>A0A086QA60_TOXGO</name>
<accession>A0A086QA60</accession>
<feature type="region of interest" description="Disordered" evidence="1">
    <location>
        <begin position="897"/>
        <end position="916"/>
    </location>
</feature>
<feature type="compositionally biased region" description="Basic and acidic residues" evidence="1">
    <location>
        <begin position="751"/>
        <end position="772"/>
    </location>
</feature>
<feature type="compositionally biased region" description="Low complexity" evidence="1">
    <location>
        <begin position="545"/>
        <end position="571"/>
    </location>
</feature>
<dbReference type="AlphaFoldDB" id="A0A086QA60"/>
<feature type="compositionally biased region" description="Basic and acidic residues" evidence="1">
    <location>
        <begin position="115"/>
        <end position="137"/>
    </location>
</feature>
<organism evidence="2 3">
    <name type="scientific">Toxoplasma gondii VAND</name>
    <dbReference type="NCBI Taxonomy" id="933077"/>
    <lineage>
        <taxon>Eukaryota</taxon>
        <taxon>Sar</taxon>
        <taxon>Alveolata</taxon>
        <taxon>Apicomplexa</taxon>
        <taxon>Conoidasida</taxon>
        <taxon>Coccidia</taxon>
        <taxon>Eucoccidiorida</taxon>
        <taxon>Eimeriorina</taxon>
        <taxon>Sarcocystidae</taxon>
        <taxon>Toxoplasma</taxon>
    </lineage>
</organism>